<dbReference type="GO" id="GO:0009117">
    <property type="term" value="P:nucleotide metabolic process"/>
    <property type="evidence" value="ECO:0007669"/>
    <property type="project" value="TreeGrafter"/>
</dbReference>
<dbReference type="InterPro" id="IPR001310">
    <property type="entry name" value="Histidine_triad_HIT"/>
</dbReference>
<dbReference type="PROSITE" id="PS51084">
    <property type="entry name" value="HIT_2"/>
    <property type="match status" value="1"/>
</dbReference>
<dbReference type="EMBL" id="JACHMH010000001">
    <property type="protein sequence ID" value="MBB4678276.1"/>
    <property type="molecule type" value="Genomic_DNA"/>
</dbReference>
<evidence type="ECO:0000256" key="1">
    <source>
        <dbReference type="PIRSR" id="PIRSR601310-1"/>
    </source>
</evidence>
<evidence type="ECO:0000313" key="6">
    <source>
        <dbReference type="Proteomes" id="UP000533598"/>
    </source>
</evidence>
<organism evidence="5 6">
    <name type="scientific">Crossiella cryophila</name>
    <dbReference type="NCBI Taxonomy" id="43355"/>
    <lineage>
        <taxon>Bacteria</taxon>
        <taxon>Bacillati</taxon>
        <taxon>Actinomycetota</taxon>
        <taxon>Actinomycetes</taxon>
        <taxon>Pseudonocardiales</taxon>
        <taxon>Pseudonocardiaceae</taxon>
        <taxon>Crossiella</taxon>
    </lineage>
</organism>
<dbReference type="AlphaFoldDB" id="A0A7W7FTK5"/>
<proteinExistence type="predicted"/>
<accession>A0A7W7FTK5</accession>
<feature type="domain" description="HIT" evidence="4">
    <location>
        <begin position="4"/>
        <end position="107"/>
    </location>
</feature>
<evidence type="ECO:0000313" key="5">
    <source>
        <dbReference type="EMBL" id="MBB4678276.1"/>
    </source>
</evidence>
<dbReference type="Proteomes" id="UP000533598">
    <property type="component" value="Unassembled WGS sequence"/>
</dbReference>
<evidence type="ECO:0000256" key="3">
    <source>
        <dbReference type="PROSITE-ProRule" id="PRU00464"/>
    </source>
</evidence>
<reference evidence="5 6" key="1">
    <citation type="submission" date="2020-08" db="EMBL/GenBank/DDBJ databases">
        <title>Sequencing the genomes of 1000 actinobacteria strains.</title>
        <authorList>
            <person name="Klenk H.-P."/>
        </authorList>
    </citation>
    <scope>NUCLEOTIDE SEQUENCE [LARGE SCALE GENOMIC DNA]</scope>
    <source>
        <strain evidence="5 6">DSM 44230</strain>
    </source>
</reference>
<dbReference type="InterPro" id="IPR011146">
    <property type="entry name" value="HIT-like"/>
</dbReference>
<dbReference type="GO" id="GO:0016787">
    <property type="term" value="F:hydrolase activity"/>
    <property type="evidence" value="ECO:0007669"/>
    <property type="project" value="UniProtKB-KW"/>
</dbReference>
<dbReference type="InterPro" id="IPR036265">
    <property type="entry name" value="HIT-like_sf"/>
</dbReference>
<gene>
    <name evidence="5" type="ORF">HNR67_004394</name>
</gene>
<feature type="active site" description="Tele-AMP-histidine intermediate" evidence="1">
    <location>
        <position position="93"/>
    </location>
</feature>
<sequence length="142" mass="15750">MSTLFSRIIAGELPGRFVWREAGVSAFLSIAPLRPGHTLVVPHAEVDRWTDAEPDLLGRCMAIAQVIGQGVQRAWEAPRAGLIVAGFEVPHMHVHVSPVWDMDDFDFARVEMEADGAKLDDAMHRLRVALRELGHEEHVPAD</sequence>
<dbReference type="Pfam" id="PF01230">
    <property type="entry name" value="HIT"/>
    <property type="match status" value="1"/>
</dbReference>
<evidence type="ECO:0000256" key="2">
    <source>
        <dbReference type="PIRSR" id="PIRSR601310-3"/>
    </source>
</evidence>
<keyword evidence="5" id="KW-0378">Hydrolase</keyword>
<dbReference type="SUPFAM" id="SSF54197">
    <property type="entry name" value="HIT-like"/>
    <property type="match status" value="1"/>
</dbReference>
<dbReference type="RefSeq" id="WP_185004129.1">
    <property type="nucleotide sequence ID" value="NZ_BAAAUI010000004.1"/>
</dbReference>
<dbReference type="Gene3D" id="3.30.428.10">
    <property type="entry name" value="HIT-like"/>
    <property type="match status" value="1"/>
</dbReference>
<name>A0A7W7FTK5_9PSEU</name>
<protein>
    <submittedName>
        <fullName evidence="5">Diadenosine tetraphosphate (Ap4A) HIT family hydrolase</fullName>
    </submittedName>
</protein>
<dbReference type="PANTHER" id="PTHR46648">
    <property type="entry name" value="HIT FAMILY PROTEIN 1"/>
    <property type="match status" value="1"/>
</dbReference>
<feature type="short sequence motif" description="Histidine triad motif" evidence="2 3">
    <location>
        <begin position="91"/>
        <end position="95"/>
    </location>
</feature>
<dbReference type="PANTHER" id="PTHR46648:SF1">
    <property type="entry name" value="ADENOSINE 5'-MONOPHOSPHORAMIDASE HNT1"/>
    <property type="match status" value="1"/>
</dbReference>
<keyword evidence="6" id="KW-1185">Reference proteome</keyword>
<evidence type="ECO:0000259" key="4">
    <source>
        <dbReference type="PROSITE" id="PS51084"/>
    </source>
</evidence>
<dbReference type="PRINTS" id="PR00332">
    <property type="entry name" value="HISTRIAD"/>
</dbReference>
<comment type="caution">
    <text evidence="5">The sequence shown here is derived from an EMBL/GenBank/DDBJ whole genome shotgun (WGS) entry which is preliminary data.</text>
</comment>